<evidence type="ECO:0000256" key="8">
    <source>
        <dbReference type="ARBA" id="ARBA00049527"/>
    </source>
</evidence>
<dbReference type="SUPFAM" id="SSF53474">
    <property type="entry name" value="alpha/beta-Hydrolases"/>
    <property type="match status" value="1"/>
</dbReference>
<dbReference type="AlphaFoldDB" id="A0ABD2N2C0"/>
<dbReference type="Gene3D" id="3.40.50.1820">
    <property type="entry name" value="alpha/beta hydrolase"/>
    <property type="match status" value="1"/>
</dbReference>
<gene>
    <name evidence="9" type="ORF">HHI36_014019</name>
</gene>
<evidence type="ECO:0000256" key="6">
    <source>
        <dbReference type="ARBA" id="ARBA00031924"/>
    </source>
</evidence>
<dbReference type="PANTHER" id="PTHR13390:SF0">
    <property type="entry name" value="LIPID DROPLET-ASSOCIATED HYDROLASE"/>
    <property type="match status" value="1"/>
</dbReference>
<comment type="caution">
    <text evidence="9">The sequence shown here is derived from an EMBL/GenBank/DDBJ whole genome shotgun (WGS) entry which is preliminary data.</text>
</comment>
<dbReference type="EC" id="3.1.1.13" evidence="7"/>
<evidence type="ECO:0000256" key="4">
    <source>
        <dbReference type="ARBA" id="ARBA00022677"/>
    </source>
</evidence>
<proteinExistence type="inferred from homology"/>
<name>A0ABD2N2C0_9CUCU</name>
<dbReference type="PANTHER" id="PTHR13390">
    <property type="entry name" value="LIPASE"/>
    <property type="match status" value="1"/>
</dbReference>
<sequence length="301" mass="35476">MKMMKQAFVNINNLPTRVITYGRWITDEPDKNEEIILIIPGNPGITDFYKVFMEMLYEKLRCPVWVVGHTGHEKHCSRIVPAPLPQPIGLREQIQQKVTFIEEYVPEDAKLHIIGHSIGSHMALEMLKEPTIESRIAQIYLIFPVFEKMLETPNGKRMYNYFSYLKSTGIFLARIHTILPKIITYSALKLLMSIRGIRGQEHKTLHRLIHPKMLQQVFYLVFEQLDQVKERDSENFKNNANRINILYGDKDNWCFEDSFVNIRKDFPEIRAEMTLFEHGFFFRENEEVADVLGEWIQSRLD</sequence>
<dbReference type="EMBL" id="JABFTP020000062">
    <property type="protein sequence ID" value="KAL3272547.1"/>
    <property type="molecule type" value="Genomic_DNA"/>
</dbReference>
<dbReference type="InterPro" id="IPR019363">
    <property type="entry name" value="LDAH"/>
</dbReference>
<evidence type="ECO:0000256" key="7">
    <source>
        <dbReference type="ARBA" id="ARBA00039150"/>
    </source>
</evidence>
<evidence type="ECO:0000313" key="10">
    <source>
        <dbReference type="Proteomes" id="UP001516400"/>
    </source>
</evidence>
<comment type="similarity">
    <text evidence="2">Belongs to the AB hydrolase superfamily. LDAH family.</text>
</comment>
<organism evidence="9 10">
    <name type="scientific">Cryptolaemus montrouzieri</name>
    <dbReference type="NCBI Taxonomy" id="559131"/>
    <lineage>
        <taxon>Eukaryota</taxon>
        <taxon>Metazoa</taxon>
        <taxon>Ecdysozoa</taxon>
        <taxon>Arthropoda</taxon>
        <taxon>Hexapoda</taxon>
        <taxon>Insecta</taxon>
        <taxon>Pterygota</taxon>
        <taxon>Neoptera</taxon>
        <taxon>Endopterygota</taxon>
        <taxon>Coleoptera</taxon>
        <taxon>Polyphaga</taxon>
        <taxon>Cucujiformia</taxon>
        <taxon>Coccinelloidea</taxon>
        <taxon>Coccinellidae</taxon>
        <taxon>Scymninae</taxon>
        <taxon>Scymnini</taxon>
        <taxon>Cryptolaemus</taxon>
    </lineage>
</organism>
<dbReference type="InterPro" id="IPR029058">
    <property type="entry name" value="AB_hydrolase_fold"/>
</dbReference>
<evidence type="ECO:0000313" key="9">
    <source>
        <dbReference type="EMBL" id="KAL3272547.1"/>
    </source>
</evidence>
<dbReference type="GO" id="GO:0005811">
    <property type="term" value="C:lipid droplet"/>
    <property type="evidence" value="ECO:0007669"/>
    <property type="project" value="UniProtKB-SubCell"/>
</dbReference>
<evidence type="ECO:0000256" key="1">
    <source>
        <dbReference type="ARBA" id="ARBA00004502"/>
    </source>
</evidence>
<dbReference type="Proteomes" id="UP001516400">
    <property type="component" value="Unassembled WGS sequence"/>
</dbReference>
<keyword evidence="5" id="KW-0378">Hydrolase</keyword>
<comment type="subcellular location">
    <subcellularLocation>
        <location evidence="1">Lipid droplet</location>
    </subcellularLocation>
</comment>
<dbReference type="Pfam" id="PF10230">
    <property type="entry name" value="LIDHydrolase"/>
    <property type="match status" value="1"/>
</dbReference>
<protein>
    <recommendedName>
        <fullName evidence="3">Lipid droplet-associated hydrolase</fullName>
        <ecNumber evidence="7">3.1.1.13</ecNumber>
    </recommendedName>
    <alternativeName>
        <fullName evidence="6">Lipid droplet-associated serine hydrolase</fullName>
    </alternativeName>
</protein>
<keyword evidence="10" id="KW-1185">Reference proteome</keyword>
<keyword evidence="4" id="KW-0551">Lipid droplet</keyword>
<dbReference type="GO" id="GO:0004771">
    <property type="term" value="F:sterol ester esterase activity"/>
    <property type="evidence" value="ECO:0007669"/>
    <property type="project" value="UniProtKB-EC"/>
</dbReference>
<evidence type="ECO:0000256" key="2">
    <source>
        <dbReference type="ARBA" id="ARBA00008300"/>
    </source>
</evidence>
<reference evidence="9 10" key="1">
    <citation type="journal article" date="2021" name="BMC Biol.">
        <title>Horizontally acquired antibacterial genes associated with adaptive radiation of ladybird beetles.</title>
        <authorList>
            <person name="Li H.S."/>
            <person name="Tang X.F."/>
            <person name="Huang Y.H."/>
            <person name="Xu Z.Y."/>
            <person name="Chen M.L."/>
            <person name="Du X.Y."/>
            <person name="Qiu B.Y."/>
            <person name="Chen P.T."/>
            <person name="Zhang W."/>
            <person name="Slipinski A."/>
            <person name="Escalona H.E."/>
            <person name="Waterhouse R.M."/>
            <person name="Zwick A."/>
            <person name="Pang H."/>
        </authorList>
    </citation>
    <scope>NUCLEOTIDE SEQUENCE [LARGE SCALE GENOMIC DNA]</scope>
    <source>
        <strain evidence="9">SYSU2018</strain>
    </source>
</reference>
<accession>A0ABD2N2C0</accession>
<evidence type="ECO:0000256" key="5">
    <source>
        <dbReference type="ARBA" id="ARBA00022801"/>
    </source>
</evidence>
<evidence type="ECO:0000256" key="3">
    <source>
        <dbReference type="ARBA" id="ARBA00019242"/>
    </source>
</evidence>
<comment type="catalytic activity">
    <reaction evidence="8">
        <text>a cholesterol ester + H2O = cholesterol + a fatty acid + H(+)</text>
        <dbReference type="Rhea" id="RHEA:36403"/>
        <dbReference type="ChEBI" id="CHEBI:15377"/>
        <dbReference type="ChEBI" id="CHEBI:15378"/>
        <dbReference type="ChEBI" id="CHEBI:16113"/>
        <dbReference type="ChEBI" id="CHEBI:17002"/>
        <dbReference type="ChEBI" id="CHEBI:28868"/>
        <dbReference type="EC" id="3.1.1.13"/>
    </reaction>
    <physiologicalReaction direction="left-to-right" evidence="8">
        <dbReference type="Rhea" id="RHEA:36404"/>
    </physiologicalReaction>
</comment>